<dbReference type="OrthoDB" id="10252687at2759"/>
<sequence>MSCLKRIFSGKEQSLLGLDLEQTLKQLRLENDSETCKRLNDNARQSHPGWVELLCSLLQYYVERERGSANVIDHFENLFKNTKLASR</sequence>
<organism evidence="1 2">
    <name type="scientific">Paramecium tetraurelia</name>
    <dbReference type="NCBI Taxonomy" id="5888"/>
    <lineage>
        <taxon>Eukaryota</taxon>
        <taxon>Sar</taxon>
        <taxon>Alveolata</taxon>
        <taxon>Ciliophora</taxon>
        <taxon>Intramacronucleata</taxon>
        <taxon>Oligohymenophorea</taxon>
        <taxon>Peniculida</taxon>
        <taxon>Parameciidae</taxon>
        <taxon>Paramecium</taxon>
    </lineage>
</organism>
<dbReference type="EMBL" id="CT868540">
    <property type="protein sequence ID" value="CAK85384.1"/>
    <property type="molecule type" value="Genomic_DNA"/>
</dbReference>
<keyword evidence="2" id="KW-1185">Reference proteome</keyword>
<dbReference type="InParanoid" id="A0DQR7"/>
<evidence type="ECO:0000313" key="2">
    <source>
        <dbReference type="Proteomes" id="UP000000600"/>
    </source>
</evidence>
<accession>A0DQR7</accession>
<dbReference type="Proteomes" id="UP000000600">
    <property type="component" value="Unassembled WGS sequence"/>
</dbReference>
<name>A0DQR7_PARTE</name>
<reference evidence="1 2" key="1">
    <citation type="journal article" date="2006" name="Nature">
        <title>Global trends of whole-genome duplications revealed by the ciliate Paramecium tetraurelia.</title>
        <authorList>
            <consortium name="Genoscope"/>
            <person name="Aury J.-M."/>
            <person name="Jaillon O."/>
            <person name="Duret L."/>
            <person name="Noel B."/>
            <person name="Jubin C."/>
            <person name="Porcel B.M."/>
            <person name="Segurens B."/>
            <person name="Daubin V."/>
            <person name="Anthouard V."/>
            <person name="Aiach N."/>
            <person name="Arnaiz O."/>
            <person name="Billaut A."/>
            <person name="Beisson J."/>
            <person name="Blanc I."/>
            <person name="Bouhouche K."/>
            <person name="Camara F."/>
            <person name="Duharcourt S."/>
            <person name="Guigo R."/>
            <person name="Gogendeau D."/>
            <person name="Katinka M."/>
            <person name="Keller A.-M."/>
            <person name="Kissmehl R."/>
            <person name="Klotz C."/>
            <person name="Koll F."/>
            <person name="Le Moue A."/>
            <person name="Lepere C."/>
            <person name="Malinsky S."/>
            <person name="Nowacki M."/>
            <person name="Nowak J.K."/>
            <person name="Plattner H."/>
            <person name="Poulain J."/>
            <person name="Ruiz F."/>
            <person name="Serrano V."/>
            <person name="Zagulski M."/>
            <person name="Dessen P."/>
            <person name="Betermier M."/>
            <person name="Weissenbach J."/>
            <person name="Scarpelli C."/>
            <person name="Schachter V."/>
            <person name="Sperling L."/>
            <person name="Meyer E."/>
            <person name="Cohen J."/>
            <person name="Wincker P."/>
        </authorList>
    </citation>
    <scope>NUCLEOTIDE SEQUENCE [LARGE SCALE GENOMIC DNA]</scope>
    <source>
        <strain evidence="1 2">Stock d4-2</strain>
    </source>
</reference>
<protein>
    <submittedName>
        <fullName evidence="1">Uncharacterized protein</fullName>
    </submittedName>
</protein>
<dbReference type="GeneID" id="5038566"/>
<proteinExistence type="predicted"/>
<dbReference type="AlphaFoldDB" id="A0DQR7"/>
<dbReference type="HOGENOM" id="CLU_2488244_0_0_1"/>
<dbReference type="RefSeq" id="XP_001452781.1">
    <property type="nucleotide sequence ID" value="XM_001452744.1"/>
</dbReference>
<evidence type="ECO:0000313" key="1">
    <source>
        <dbReference type="EMBL" id="CAK85384.1"/>
    </source>
</evidence>
<gene>
    <name evidence="1" type="ORF">GSPATT00002784001</name>
</gene>
<dbReference type="KEGG" id="ptm:GSPATT00002784001"/>